<name>A0AA88EPJ7_FICCA</name>
<dbReference type="EMBL" id="BTGU01012379">
    <property type="protein sequence ID" value="GMN74864.1"/>
    <property type="molecule type" value="Genomic_DNA"/>
</dbReference>
<reference evidence="1" key="1">
    <citation type="submission" date="2023-07" db="EMBL/GenBank/DDBJ databases">
        <title>draft genome sequence of fig (Ficus carica).</title>
        <authorList>
            <person name="Takahashi T."/>
            <person name="Nishimura K."/>
        </authorList>
    </citation>
    <scope>NUCLEOTIDE SEQUENCE</scope>
</reference>
<organism evidence="1 2">
    <name type="scientific">Ficus carica</name>
    <name type="common">Common fig</name>
    <dbReference type="NCBI Taxonomy" id="3494"/>
    <lineage>
        <taxon>Eukaryota</taxon>
        <taxon>Viridiplantae</taxon>
        <taxon>Streptophyta</taxon>
        <taxon>Embryophyta</taxon>
        <taxon>Tracheophyta</taxon>
        <taxon>Spermatophyta</taxon>
        <taxon>Magnoliopsida</taxon>
        <taxon>eudicotyledons</taxon>
        <taxon>Gunneridae</taxon>
        <taxon>Pentapetalae</taxon>
        <taxon>rosids</taxon>
        <taxon>fabids</taxon>
        <taxon>Rosales</taxon>
        <taxon>Moraceae</taxon>
        <taxon>Ficeae</taxon>
        <taxon>Ficus</taxon>
    </lineage>
</organism>
<gene>
    <name evidence="1" type="ORF">TIFTF001_053253</name>
</gene>
<dbReference type="AlphaFoldDB" id="A0AA88EPJ7"/>
<sequence>MQWCRLGGFLSREGDCVVSVRTDEWLRGWLSGRECSGADSVDFKVARVTLCCVGADRRMATWVAKWTR</sequence>
<proteinExistence type="predicted"/>
<protein>
    <submittedName>
        <fullName evidence="1">Uncharacterized protein</fullName>
    </submittedName>
</protein>
<accession>A0AA88EPJ7</accession>
<dbReference type="Proteomes" id="UP001187192">
    <property type="component" value="Unassembled WGS sequence"/>
</dbReference>
<evidence type="ECO:0000313" key="1">
    <source>
        <dbReference type="EMBL" id="GMN74864.1"/>
    </source>
</evidence>
<evidence type="ECO:0000313" key="2">
    <source>
        <dbReference type="Proteomes" id="UP001187192"/>
    </source>
</evidence>
<comment type="caution">
    <text evidence="1">The sequence shown here is derived from an EMBL/GenBank/DDBJ whole genome shotgun (WGS) entry which is preliminary data.</text>
</comment>
<feature type="non-terminal residue" evidence="1">
    <location>
        <position position="68"/>
    </location>
</feature>
<keyword evidence="2" id="KW-1185">Reference proteome</keyword>